<dbReference type="EMBL" id="JAERRJ010000001">
    <property type="protein sequence ID" value="MBL1072947.1"/>
    <property type="molecule type" value="Genomic_DNA"/>
</dbReference>
<feature type="compositionally biased region" description="Polar residues" evidence="1">
    <location>
        <begin position="223"/>
        <end position="245"/>
    </location>
</feature>
<dbReference type="RefSeq" id="WP_201942217.1">
    <property type="nucleotide sequence ID" value="NZ_JAERRJ010000001.1"/>
</dbReference>
<evidence type="ECO:0000313" key="2">
    <source>
        <dbReference type="EMBL" id="MBL1072947.1"/>
    </source>
</evidence>
<proteinExistence type="predicted"/>
<evidence type="ECO:0000313" key="3">
    <source>
        <dbReference type="Proteomes" id="UP000602198"/>
    </source>
</evidence>
<dbReference type="Proteomes" id="UP000602198">
    <property type="component" value="Unassembled WGS sequence"/>
</dbReference>
<feature type="region of interest" description="Disordered" evidence="1">
    <location>
        <begin position="192"/>
        <end position="270"/>
    </location>
</feature>
<feature type="region of interest" description="Disordered" evidence="1">
    <location>
        <begin position="129"/>
        <end position="150"/>
    </location>
</feature>
<gene>
    <name evidence="2" type="ORF">JK358_00900</name>
</gene>
<evidence type="ECO:0000256" key="1">
    <source>
        <dbReference type="SAM" id="MobiDB-lite"/>
    </source>
</evidence>
<protein>
    <submittedName>
        <fullName evidence="2">Uncharacterized protein</fullName>
    </submittedName>
</protein>
<sequence>MAKSIADVNSDDIKSLVDLIGPYLTAALDQVPGELVSAGRAVLDQAAIDQLSVWSPLAGELAAAVSTGESGPKRPGRVFNMNGMNSTATARMIDRLNRSQRLVDSFEREQTITTGADTAATPVRPGLSFVSGPARTEVPPRQQVPPTDTSELPFPFNVTLSENPESNVVTDPAQLGISPLGVILAQQEGVPVRETGPDGTTVTVAPNPSGVPSVITSRPGPDNSVQTTVRNPTGTQSSSVSTPRSDGSGIVDTRITNPDGSTLTLESVPRPDGSIGLYSIGSDGTRTPMGNSVPLPDGAGIITEIPGANGITSRAVTDSRGATQFETYTVAPDGKEELVAFSNTTGAQMARRPDGSIEYDNGDGLSGVVIRKPDGSVAVEFKDGSVLTVDAPADGEPELNPLDVAAELVLPGQIELAMDFLNSTIDGAVQHPYINSSGVLASGIFQGLDELGEGLDIKSMNMAQRAALLKELSLDNLKNRTGQPGANLSKWLFTESLEATDEASRLANAGNILSKLGKVGGPLATAGISTYASIDAYNNGEKDLDEAISSGVGATVGGIGGSYAGAALGFAVGGPAGAIVGAMVGGYLGGAIGGWAAEKPFK</sequence>
<name>A0ABS1LX99_9NOCA</name>
<reference evidence="2 3" key="1">
    <citation type="submission" date="2021-01" db="EMBL/GenBank/DDBJ databases">
        <title>WGS of actinomycetes isolated from Thailand.</title>
        <authorList>
            <person name="Thawai C."/>
        </authorList>
    </citation>
    <scope>NUCLEOTIDE SEQUENCE [LARGE SCALE GENOMIC DNA]</scope>
    <source>
        <strain evidence="2 3">LPG 2</strain>
    </source>
</reference>
<keyword evidence="3" id="KW-1185">Reference proteome</keyword>
<comment type="caution">
    <text evidence="2">The sequence shown here is derived from an EMBL/GenBank/DDBJ whole genome shotgun (WGS) entry which is preliminary data.</text>
</comment>
<accession>A0ABS1LX99</accession>
<organism evidence="2 3">
    <name type="scientific">Nocardia acididurans</name>
    <dbReference type="NCBI Taxonomy" id="2802282"/>
    <lineage>
        <taxon>Bacteria</taxon>
        <taxon>Bacillati</taxon>
        <taxon>Actinomycetota</taxon>
        <taxon>Actinomycetes</taxon>
        <taxon>Mycobacteriales</taxon>
        <taxon>Nocardiaceae</taxon>
        <taxon>Nocardia</taxon>
    </lineage>
</organism>
<feature type="compositionally biased region" description="Polar residues" evidence="1">
    <location>
        <begin position="254"/>
        <end position="265"/>
    </location>
</feature>